<dbReference type="RefSeq" id="WP_154635600.1">
    <property type="nucleotide sequence ID" value="NZ_CP119540.1"/>
</dbReference>
<dbReference type="InterPro" id="IPR050643">
    <property type="entry name" value="Periplasmic_pilus_chap"/>
</dbReference>
<dbReference type="InterPro" id="IPR008962">
    <property type="entry name" value="PapD-like_sf"/>
</dbReference>
<evidence type="ECO:0000313" key="9">
    <source>
        <dbReference type="EMBL" id="EMP9434692.1"/>
    </source>
</evidence>
<evidence type="ECO:0000259" key="8">
    <source>
        <dbReference type="Pfam" id="PF02753"/>
    </source>
</evidence>
<evidence type="ECO:0000259" key="7">
    <source>
        <dbReference type="Pfam" id="PF00345"/>
    </source>
</evidence>
<feature type="chain" id="PRO_5043281460" evidence="6">
    <location>
        <begin position="22"/>
        <end position="220"/>
    </location>
</feature>
<dbReference type="PANTHER" id="PTHR30251:SF2">
    <property type="entry name" value="FIMBRIAL CHAPERONE YADV-RELATED"/>
    <property type="match status" value="1"/>
</dbReference>
<keyword evidence="5" id="KW-0143">Chaperone</keyword>
<dbReference type="SUPFAM" id="SSF49354">
    <property type="entry name" value="PapD-like"/>
    <property type="match status" value="1"/>
</dbReference>
<dbReference type="GO" id="GO:0071555">
    <property type="term" value="P:cell wall organization"/>
    <property type="evidence" value="ECO:0007669"/>
    <property type="project" value="InterPro"/>
</dbReference>
<evidence type="ECO:0000256" key="2">
    <source>
        <dbReference type="ARBA" id="ARBA00007399"/>
    </source>
</evidence>
<dbReference type="InterPro" id="IPR013783">
    <property type="entry name" value="Ig-like_fold"/>
</dbReference>
<feature type="domain" description="Pili assembly chaperone N-terminal" evidence="7">
    <location>
        <begin position="23"/>
        <end position="136"/>
    </location>
</feature>
<dbReference type="GO" id="GO:0030288">
    <property type="term" value="C:outer membrane-bounded periplasmic space"/>
    <property type="evidence" value="ECO:0007669"/>
    <property type="project" value="InterPro"/>
</dbReference>
<dbReference type="InterPro" id="IPR001829">
    <property type="entry name" value="Pili_assmbl_chaperone_bac"/>
</dbReference>
<evidence type="ECO:0000256" key="1">
    <source>
        <dbReference type="ARBA" id="ARBA00004418"/>
    </source>
</evidence>
<accession>A0AAI9I3D2</accession>
<dbReference type="EMBL" id="AAZDVE040000044">
    <property type="protein sequence ID" value="EMP9434692.1"/>
    <property type="molecule type" value="Genomic_DNA"/>
</dbReference>
<dbReference type="Pfam" id="PF02753">
    <property type="entry name" value="PapD_C"/>
    <property type="match status" value="1"/>
</dbReference>
<protein>
    <submittedName>
        <fullName evidence="9">Molecular chaperone</fullName>
    </submittedName>
</protein>
<comment type="caution">
    <text evidence="9">The sequence shown here is derived from an EMBL/GenBank/DDBJ whole genome shotgun (WGS) entry which is preliminary data.</text>
</comment>
<dbReference type="InterPro" id="IPR016147">
    <property type="entry name" value="Pili_assmbl_chaperone_N"/>
</dbReference>
<evidence type="ECO:0000256" key="5">
    <source>
        <dbReference type="ARBA" id="ARBA00023186"/>
    </source>
</evidence>
<dbReference type="InterPro" id="IPR016148">
    <property type="entry name" value="Pili_assmbl_chaperone_C"/>
</dbReference>
<dbReference type="Gene3D" id="2.60.40.10">
    <property type="entry name" value="Immunoglobulins"/>
    <property type="match status" value="2"/>
</dbReference>
<dbReference type="Pfam" id="PF00345">
    <property type="entry name" value="PapD_N"/>
    <property type="match status" value="1"/>
</dbReference>
<dbReference type="InterPro" id="IPR036316">
    <property type="entry name" value="Pili_assmbl_chap_C_dom_sf"/>
</dbReference>
<comment type="similarity">
    <text evidence="2">Belongs to the periplasmic pilus chaperone family.</text>
</comment>
<dbReference type="PANTHER" id="PTHR30251">
    <property type="entry name" value="PILUS ASSEMBLY CHAPERONE"/>
    <property type="match status" value="1"/>
</dbReference>
<keyword evidence="3 6" id="KW-0732">Signal</keyword>
<feature type="domain" description="Pili assembly chaperone C-terminal" evidence="8">
    <location>
        <begin position="158"/>
        <end position="215"/>
    </location>
</feature>
<reference evidence="9" key="1">
    <citation type="submission" date="2024-02" db="EMBL/GenBank/DDBJ databases">
        <authorList>
            <consortium name="Clinical and Environmental Microbiology Branch: Whole genome sequencing antimicrobial resistance pathogens in the healthcare setting"/>
        </authorList>
    </citation>
    <scope>NUCLEOTIDE SEQUENCE</scope>
    <source>
        <strain evidence="9">2020GO-00142</strain>
    </source>
</reference>
<organism evidence="9">
    <name type="scientific">Providencia stuartii</name>
    <dbReference type="NCBI Taxonomy" id="588"/>
    <lineage>
        <taxon>Bacteria</taxon>
        <taxon>Pseudomonadati</taxon>
        <taxon>Pseudomonadota</taxon>
        <taxon>Gammaproteobacteria</taxon>
        <taxon>Enterobacterales</taxon>
        <taxon>Morganellaceae</taxon>
        <taxon>Providencia</taxon>
    </lineage>
</organism>
<feature type="signal peptide" evidence="6">
    <location>
        <begin position="1"/>
        <end position="21"/>
    </location>
</feature>
<dbReference type="AlphaFoldDB" id="A0AAI9I3D2"/>
<dbReference type="PRINTS" id="PR00969">
    <property type="entry name" value="CHAPERONPILI"/>
</dbReference>
<comment type="subcellular location">
    <subcellularLocation>
        <location evidence="1">Periplasm</location>
    </subcellularLocation>
</comment>
<evidence type="ECO:0000256" key="4">
    <source>
        <dbReference type="ARBA" id="ARBA00022764"/>
    </source>
</evidence>
<name>A0AAI9I3D2_PROST</name>
<evidence type="ECO:0000256" key="3">
    <source>
        <dbReference type="ARBA" id="ARBA00022729"/>
    </source>
</evidence>
<sequence length="220" mass="24787">MKKMIFSAVFLLFSISHLASAAGVSVGGTRFVYQENKREIDIPIYNSDKEKPFLIQSWVSPFEGEGKTPFVATPPLFRLEPDSNGAARISYVGEPIGSNQEKLYLLNIKSIPPKDSKIENQLQIVINSQFKLFLRSQDIEPFDFSKVIIEKKSDGVVINNQTPYHLSVRDILVDGENIQGADLIYPNSKEYVIKKTINNNQKVVVKFINDYGAIIEKTSN</sequence>
<proteinExistence type="inferred from homology"/>
<evidence type="ECO:0000256" key="6">
    <source>
        <dbReference type="SAM" id="SignalP"/>
    </source>
</evidence>
<keyword evidence="4" id="KW-0574">Periplasm</keyword>
<dbReference type="SUPFAM" id="SSF49584">
    <property type="entry name" value="Periplasmic chaperone C-domain"/>
    <property type="match status" value="1"/>
</dbReference>
<gene>
    <name evidence="9" type="ORF">JRA39_003819</name>
</gene>